<comment type="caution">
    <text evidence="1">The sequence shown here is derived from an EMBL/GenBank/DDBJ whole genome shotgun (WGS) entry which is preliminary data.</text>
</comment>
<keyword evidence="2" id="KW-1185">Reference proteome</keyword>
<reference evidence="1 2" key="1">
    <citation type="submission" date="2017-10" db="EMBL/GenBank/DDBJ databases">
        <authorList>
            <consortium name="Urmite Genomes"/>
        </authorList>
    </citation>
    <scope>NUCLEOTIDE SEQUENCE [LARGE SCALE GENOMIC DNA]</scope>
    <source>
        <strain evidence="1 2">FB-527</strain>
    </source>
</reference>
<proteinExistence type="predicted"/>
<name>A0A7Z7IRZ2_9MYCO</name>
<dbReference type="AlphaFoldDB" id="A0A7Z7IRZ2"/>
<accession>A0A7Z7IRZ2</accession>
<evidence type="ECO:0000313" key="1">
    <source>
        <dbReference type="EMBL" id="SOJ57484.1"/>
    </source>
</evidence>
<protein>
    <submittedName>
        <fullName evidence="1">Uncharacterized protein</fullName>
    </submittedName>
</protein>
<evidence type="ECO:0000313" key="2">
    <source>
        <dbReference type="Proteomes" id="UP000554965"/>
    </source>
</evidence>
<sequence length="29" mass="3227">MSHEILFTEHETLHGLSFPVLFIADGGID</sequence>
<dbReference type="Proteomes" id="UP000554965">
    <property type="component" value="Unassembled WGS sequence"/>
</dbReference>
<gene>
    <name evidence="1" type="ORF">MSIMFB_04963</name>
</gene>
<dbReference type="EMBL" id="OCTY01000002">
    <property type="protein sequence ID" value="SOJ57484.1"/>
    <property type="molecule type" value="Genomic_DNA"/>
</dbReference>
<organism evidence="1 2">
    <name type="scientific">Mycobacterium simulans</name>
    <dbReference type="NCBI Taxonomy" id="627089"/>
    <lineage>
        <taxon>Bacteria</taxon>
        <taxon>Bacillati</taxon>
        <taxon>Actinomycetota</taxon>
        <taxon>Actinomycetes</taxon>
        <taxon>Mycobacteriales</taxon>
        <taxon>Mycobacteriaceae</taxon>
        <taxon>Mycobacterium</taxon>
    </lineage>
</organism>